<dbReference type="AlphaFoldDB" id="A0A212L1S9"/>
<dbReference type="Pfam" id="PF11726">
    <property type="entry name" value="YagK_YfjJ_C"/>
    <property type="match status" value="1"/>
</dbReference>
<proteinExistence type="predicted"/>
<evidence type="ECO:0000313" key="2">
    <source>
        <dbReference type="EMBL" id="SCM71490.1"/>
    </source>
</evidence>
<dbReference type="RefSeq" id="WP_179979764.1">
    <property type="nucleotide sequence ID" value="NZ_LT608333.1"/>
</dbReference>
<organism evidence="2">
    <name type="scientific">uncultured Desulfovibrio sp</name>
    <dbReference type="NCBI Taxonomy" id="167968"/>
    <lineage>
        <taxon>Bacteria</taxon>
        <taxon>Pseudomonadati</taxon>
        <taxon>Thermodesulfobacteriota</taxon>
        <taxon>Desulfovibrionia</taxon>
        <taxon>Desulfovibrionales</taxon>
        <taxon>Desulfovibrionaceae</taxon>
        <taxon>Desulfovibrio</taxon>
        <taxon>environmental samples</taxon>
    </lineage>
</organism>
<gene>
    <name evidence="2" type="ORF">KL86DES1_20007</name>
</gene>
<name>A0A212L1S9_9BACT</name>
<dbReference type="InterPro" id="IPR057271">
    <property type="entry name" value="YagK_YfjJ_C"/>
</dbReference>
<evidence type="ECO:0000259" key="1">
    <source>
        <dbReference type="Pfam" id="PF11726"/>
    </source>
</evidence>
<protein>
    <recommendedName>
        <fullName evidence="1">YagK/YfjJ C-terminal domain-containing protein</fullName>
    </recommendedName>
</protein>
<reference evidence="2" key="1">
    <citation type="submission" date="2016-08" db="EMBL/GenBank/DDBJ databases">
        <authorList>
            <person name="Seilhamer J.J."/>
        </authorList>
    </citation>
    <scope>NUCLEOTIDE SEQUENCE</scope>
    <source>
        <strain evidence="2">86-1</strain>
    </source>
</reference>
<accession>A0A212L1S9</accession>
<feature type="domain" description="YagK/YfjJ C-terminal" evidence="1">
    <location>
        <begin position="44"/>
        <end position="208"/>
    </location>
</feature>
<sequence length="222" mass="24655">MAKDTTTGRKYRGYTINNGQDGNLHCHTKTLDQIIDTVELMAAKHSKVFSVRLDIQNTATGRIGNNGQEIDYALDSKDMTRIIESATRTLNSKLKEGKNDPDVHWVWTTERTSPNDKPHFHVNAFVNGNAIKNGYSVKEAVSRAVKNKLQSANHTSNESYDGLVNFSGSNGAKGKLIERNSPEAEDQINDVIFAGSYLAKVRTKEFNPKGSRVSSCTRIPRK</sequence>
<dbReference type="EMBL" id="FMJC01000002">
    <property type="protein sequence ID" value="SCM71490.1"/>
    <property type="molecule type" value="Genomic_DNA"/>
</dbReference>